<evidence type="ECO:0000313" key="2">
    <source>
        <dbReference type="Proteomes" id="UP001483337"/>
    </source>
</evidence>
<sequence>MNSIIYPIIVDDNGDLLIFESNRIAESYLEPIDIDVYTAYDCKGHLLKLMIQNNRVIIQLAEREPNHINELRQILIGFMLRVGVQSDWLSNASLQDLIIKSLEYKTQ</sequence>
<dbReference type="RefSeq" id="WP_353928953.1">
    <property type="nucleotide sequence ID" value="NZ_CP150886.1"/>
</dbReference>
<reference evidence="1 2" key="1">
    <citation type="submission" date="2024-04" db="EMBL/GenBank/DDBJ databases">
        <title>Okeanomitos corallinicola gen. &amp; sp. nov. (Nostocales, Cyanobacteria), a new toxic marine heterocyst-forming cyanobacterium from a coral reef.</title>
        <authorList>
            <person name="Li H."/>
            <person name="Li R."/>
            <person name="Kang J."/>
            <person name="Hii K.S."/>
            <person name="Mohamed H.F."/>
            <person name="Xu X."/>
            <person name="Luo Z."/>
        </authorList>
    </citation>
    <scope>NUCLEOTIDE SEQUENCE [LARGE SCALE GENOMIC DNA]</scope>
    <source>
        <strain evidence="1 2">TIOX110</strain>
    </source>
</reference>
<proteinExistence type="predicted"/>
<name>A0ABZ2ULJ6_9CYAN</name>
<dbReference type="Proteomes" id="UP001483337">
    <property type="component" value="Chromosome"/>
</dbReference>
<evidence type="ECO:0000313" key="1">
    <source>
        <dbReference type="EMBL" id="WZB86037.1"/>
    </source>
</evidence>
<dbReference type="EMBL" id="CP150886">
    <property type="protein sequence ID" value="WZB86037.1"/>
    <property type="molecule type" value="Genomic_DNA"/>
</dbReference>
<accession>A0ABZ2ULJ6</accession>
<gene>
    <name evidence="1" type="ORF">WJM97_11495</name>
</gene>
<keyword evidence="2" id="KW-1185">Reference proteome</keyword>
<protein>
    <submittedName>
        <fullName evidence="1">Uncharacterized protein</fullName>
    </submittedName>
</protein>
<organism evidence="1 2">
    <name type="scientific">Okeanomitos corallinicola TIOX110</name>
    <dbReference type="NCBI Taxonomy" id="3133117"/>
    <lineage>
        <taxon>Bacteria</taxon>
        <taxon>Bacillati</taxon>
        <taxon>Cyanobacteriota</taxon>
        <taxon>Cyanophyceae</taxon>
        <taxon>Nostocales</taxon>
        <taxon>Aphanizomenonaceae</taxon>
        <taxon>Okeanomitos</taxon>
    </lineage>
</organism>